<reference evidence="12 13" key="1">
    <citation type="submission" date="2014-06" db="EMBL/GenBank/DDBJ databases">
        <title>Genomes of Alteromonas australica, a world apart.</title>
        <authorList>
            <person name="Gonzaga A."/>
            <person name="Lopez-Perez M."/>
            <person name="Rodriguez-Valera F."/>
        </authorList>
    </citation>
    <scope>NUCLEOTIDE SEQUENCE [LARGE SCALE GENOMIC DNA]</scope>
    <source>
        <strain evidence="12 13">H 17</strain>
    </source>
</reference>
<dbReference type="Proteomes" id="UP000056090">
    <property type="component" value="Chromosome"/>
</dbReference>
<feature type="compositionally biased region" description="Polar residues" evidence="10">
    <location>
        <begin position="204"/>
        <end position="224"/>
    </location>
</feature>
<dbReference type="GeneID" id="78255115"/>
<dbReference type="GO" id="GO:0000917">
    <property type="term" value="P:division septum assembly"/>
    <property type="evidence" value="ECO:0007669"/>
    <property type="project" value="TreeGrafter"/>
</dbReference>
<dbReference type="NCBIfam" id="TIGR02205">
    <property type="entry name" value="septum_zipA"/>
    <property type="match status" value="1"/>
</dbReference>
<feature type="compositionally biased region" description="Low complexity" evidence="10">
    <location>
        <begin position="129"/>
        <end position="139"/>
    </location>
</feature>
<evidence type="ECO:0000313" key="13">
    <source>
        <dbReference type="Proteomes" id="UP000056090"/>
    </source>
</evidence>
<dbReference type="eggNOG" id="COG3115">
    <property type="taxonomic scope" value="Bacteria"/>
</dbReference>
<feature type="compositionally biased region" description="Basic and acidic residues" evidence="10">
    <location>
        <begin position="34"/>
        <end position="47"/>
    </location>
</feature>
<dbReference type="GO" id="GO:0032153">
    <property type="term" value="C:cell division site"/>
    <property type="evidence" value="ECO:0007669"/>
    <property type="project" value="UniProtKB-UniRule"/>
</dbReference>
<dbReference type="SMART" id="SM00771">
    <property type="entry name" value="ZipA_C"/>
    <property type="match status" value="1"/>
</dbReference>
<feature type="domain" description="ZipA C-terminal FtsZ-binding" evidence="11">
    <location>
        <begin position="301"/>
        <end position="431"/>
    </location>
</feature>
<comment type="function">
    <text evidence="8 9">Essential cell division protein that stabilizes the FtsZ protofilaments by cross-linking them and that serves as a cytoplasmic membrane anchor for the Z ring. Also required for the recruitment to the septal ring of downstream cell division proteins.</text>
</comment>
<feature type="region of interest" description="Disordered" evidence="10">
    <location>
        <begin position="34"/>
        <end position="300"/>
    </location>
</feature>
<comment type="similarity">
    <text evidence="8 9">Belongs to the ZipA family.</text>
</comment>
<evidence type="ECO:0000256" key="3">
    <source>
        <dbReference type="ARBA" id="ARBA00022618"/>
    </source>
</evidence>
<accession>A0A075NZ81</accession>
<dbReference type="PANTHER" id="PTHR38685:SF1">
    <property type="entry name" value="CELL DIVISION PROTEIN ZIPA"/>
    <property type="match status" value="1"/>
</dbReference>
<feature type="compositionally biased region" description="Low complexity" evidence="10">
    <location>
        <begin position="280"/>
        <end position="291"/>
    </location>
</feature>
<sequence>MEDELRLSLLIAGTCFIVAVLAHGIWKIRKNSKLEGKPRQEPRQWSDEHDDQDPVQDYASREEPEFDELGIGQVRVVSPSSKDENQTEPYTDERELSSPLQDTMESEDDAASTLSHDESTSGEVSKSASSPTQKQTEPSTPEPEKPKLYGSVVSNPKPHMQSGSRVQGEPTSDNAQAFPEPPGFLLKDEEDNEQARQPAAEEPTSPSVDTFSLDAQQQPEPSSHSDTDAPPARESIKSPSFGDQAKKLVKPKRQKSTMKRRQEPSIGDDQIRIDFDKEATAQQAQDTAKTQSNQSASSGQEQEVLVLNVRAQDDDHISGAALLPMLLTLGFKFGDQDIFHRHVNANGKGPVLFSLANMFKPGIFDIDNLETFSTQGVSLFMILPIEGDPHQVFNMMHNAARKLADEFNAQVLDGRRSVLTKQGLQQYVEKIREFERKRIISRH</sequence>
<dbReference type="Gene3D" id="3.30.1400.10">
    <property type="entry name" value="ZipA, C-terminal FtsZ-binding domain"/>
    <property type="match status" value="1"/>
</dbReference>
<evidence type="ECO:0000259" key="11">
    <source>
        <dbReference type="SMART" id="SM00771"/>
    </source>
</evidence>
<evidence type="ECO:0000313" key="12">
    <source>
        <dbReference type="EMBL" id="AIF98866.1"/>
    </source>
</evidence>
<dbReference type="Pfam" id="PF04354">
    <property type="entry name" value="ZipA_C"/>
    <property type="match status" value="1"/>
</dbReference>
<dbReference type="RefSeq" id="WP_044057019.1">
    <property type="nucleotide sequence ID" value="NZ_CBCSKJ010000003.1"/>
</dbReference>
<name>A0A075NZ81_9ALTE</name>
<dbReference type="SUPFAM" id="SSF64383">
    <property type="entry name" value="Cell-division protein ZipA, C-terminal domain"/>
    <property type="match status" value="1"/>
</dbReference>
<gene>
    <name evidence="8" type="primary">zipA</name>
    <name evidence="12" type="ORF">EP13_09350</name>
</gene>
<evidence type="ECO:0000256" key="8">
    <source>
        <dbReference type="HAMAP-Rule" id="MF_00509"/>
    </source>
</evidence>
<keyword evidence="6 8" id="KW-0472">Membrane</keyword>
<evidence type="ECO:0000256" key="6">
    <source>
        <dbReference type="ARBA" id="ARBA00023136"/>
    </source>
</evidence>
<dbReference type="GO" id="GO:0005886">
    <property type="term" value="C:plasma membrane"/>
    <property type="evidence" value="ECO:0007669"/>
    <property type="project" value="UniProtKB-SubCell"/>
</dbReference>
<feature type="compositionally biased region" description="Basic and acidic residues" evidence="10">
    <location>
        <begin position="81"/>
        <end position="96"/>
    </location>
</feature>
<proteinExistence type="inferred from homology"/>
<evidence type="ECO:0000256" key="10">
    <source>
        <dbReference type="SAM" id="MobiDB-lite"/>
    </source>
</evidence>
<comment type="subcellular location">
    <subcellularLocation>
        <location evidence="8">Cell inner membrane</location>
        <topology evidence="8">Single-pass type I membrane protein</topology>
    </subcellularLocation>
    <text evidence="8">Localizes to the Z ring in an FtsZ-dependent manner.</text>
</comment>
<evidence type="ECO:0000256" key="4">
    <source>
        <dbReference type="ARBA" id="ARBA00022692"/>
    </source>
</evidence>
<dbReference type="InterPro" id="IPR007449">
    <property type="entry name" value="ZipA_FtsZ-bd_C"/>
</dbReference>
<dbReference type="AlphaFoldDB" id="A0A075NZ81"/>
<dbReference type="EMBL" id="CP008849">
    <property type="protein sequence ID" value="AIF98866.1"/>
    <property type="molecule type" value="Genomic_DNA"/>
</dbReference>
<keyword evidence="13" id="KW-1185">Reference proteome</keyword>
<keyword evidence="5 8" id="KW-1133">Transmembrane helix</keyword>
<keyword evidence="3 8" id="KW-0132">Cell division</keyword>
<comment type="subunit">
    <text evidence="8">Interacts with FtsZ via their C-terminal domains.</text>
</comment>
<keyword evidence="2 8" id="KW-0997">Cell inner membrane</keyword>
<keyword evidence="7 8" id="KW-0131">Cell cycle</keyword>
<dbReference type="InterPro" id="IPR011919">
    <property type="entry name" value="Cell_div_ZipA"/>
</dbReference>
<feature type="compositionally biased region" description="Basic residues" evidence="10">
    <location>
        <begin position="247"/>
        <end position="259"/>
    </location>
</feature>
<dbReference type="KEGG" id="aal:EP13_09350"/>
<dbReference type="PANTHER" id="PTHR38685">
    <property type="entry name" value="CELL DIVISION PROTEIN ZIPA"/>
    <property type="match status" value="1"/>
</dbReference>
<evidence type="ECO:0000256" key="1">
    <source>
        <dbReference type="ARBA" id="ARBA00022475"/>
    </source>
</evidence>
<evidence type="ECO:0000256" key="9">
    <source>
        <dbReference type="RuleBase" id="RU003612"/>
    </source>
</evidence>
<feature type="compositionally biased region" description="Basic and acidic residues" evidence="10">
    <location>
        <begin position="269"/>
        <end position="279"/>
    </location>
</feature>
<keyword evidence="1 8" id="KW-1003">Cell membrane</keyword>
<keyword evidence="4 8" id="KW-0812">Transmembrane</keyword>
<evidence type="ECO:0000256" key="7">
    <source>
        <dbReference type="ARBA" id="ARBA00023306"/>
    </source>
</evidence>
<dbReference type="HAMAP" id="MF_00509">
    <property type="entry name" value="ZipA"/>
    <property type="match status" value="1"/>
</dbReference>
<organism evidence="12 13">
    <name type="scientific">Alteromonas australica</name>
    <dbReference type="NCBI Taxonomy" id="589873"/>
    <lineage>
        <taxon>Bacteria</taxon>
        <taxon>Pseudomonadati</taxon>
        <taxon>Pseudomonadota</taxon>
        <taxon>Gammaproteobacteria</taxon>
        <taxon>Alteromonadales</taxon>
        <taxon>Alteromonadaceae</taxon>
        <taxon>Alteromonas/Salinimonas group</taxon>
        <taxon>Alteromonas</taxon>
    </lineage>
</organism>
<protein>
    <recommendedName>
        <fullName evidence="8 9">Cell division protein ZipA</fullName>
    </recommendedName>
</protein>
<dbReference type="GO" id="GO:0043093">
    <property type="term" value="P:FtsZ-dependent cytokinesis"/>
    <property type="evidence" value="ECO:0007669"/>
    <property type="project" value="UniProtKB-UniRule"/>
</dbReference>
<evidence type="ECO:0000256" key="2">
    <source>
        <dbReference type="ARBA" id="ARBA00022519"/>
    </source>
</evidence>
<feature type="compositionally biased region" description="Polar residues" evidence="10">
    <location>
        <begin position="161"/>
        <end position="175"/>
    </location>
</feature>
<evidence type="ECO:0000256" key="5">
    <source>
        <dbReference type="ARBA" id="ARBA00022989"/>
    </source>
</evidence>
<dbReference type="InterPro" id="IPR036765">
    <property type="entry name" value="ZipA_FtsZ-bd_C_sf"/>
</dbReference>